<reference evidence="1 2" key="1">
    <citation type="submission" date="2007-08" db="EMBL/GenBank/DDBJ databases">
        <authorList>
            <person name="Fulton L."/>
            <person name="Clifton S."/>
            <person name="Fulton B."/>
            <person name="Xu J."/>
            <person name="Minx P."/>
            <person name="Pepin K.H."/>
            <person name="Johnson M."/>
            <person name="Thiruvilangam P."/>
            <person name="Bhonagiri V."/>
            <person name="Nash W.E."/>
            <person name="Mardis E.R."/>
            <person name="Wilson R.K."/>
        </authorList>
    </citation>
    <scope>NUCLEOTIDE SEQUENCE [LARGE SCALE GENOMIC DNA]</scope>
    <source>
        <strain evidence="2">ATCC BAA-613 / DSM 15670 / CCUG 46953 / JCM 12243 / WAL 16351</strain>
    </source>
</reference>
<evidence type="ECO:0000313" key="2">
    <source>
        <dbReference type="Proteomes" id="UP000005396"/>
    </source>
</evidence>
<dbReference type="EMBL" id="ABCC02000049">
    <property type="protein sequence ID" value="EDP13378.1"/>
    <property type="molecule type" value="Genomic_DNA"/>
</dbReference>
<evidence type="ECO:0000313" key="1">
    <source>
        <dbReference type="EMBL" id="EDP13378.1"/>
    </source>
</evidence>
<reference evidence="1 2" key="2">
    <citation type="submission" date="2007-09" db="EMBL/GenBank/DDBJ databases">
        <title>Draft genome sequence of Clostridium bolteae (ATCC BAA-613).</title>
        <authorList>
            <person name="Sudarsanam P."/>
            <person name="Ley R."/>
            <person name="Guruge J."/>
            <person name="Turnbaugh P.J."/>
            <person name="Mahowald M."/>
            <person name="Liep D."/>
            <person name="Gordon J."/>
        </authorList>
    </citation>
    <scope>NUCLEOTIDE SEQUENCE [LARGE SCALE GENOMIC DNA]</scope>
    <source>
        <strain evidence="2">ATCC BAA-613 / DSM 15670 / CCUG 46953 / JCM 12243 / WAL 16351</strain>
    </source>
</reference>
<sequence length="44" mass="5054">MLPEELKVEQNYLLNCFKLKAKELRATASCGLFFSYLPGKRGVF</sequence>
<organism evidence="1 2">
    <name type="scientific">Enterocloster bolteae (strain ATCC BAA-613 / DSM 15670 / CCUG 46953 / JCM 12243 / WAL 16351)</name>
    <name type="common">Clostridium bolteae</name>
    <dbReference type="NCBI Taxonomy" id="411902"/>
    <lineage>
        <taxon>Bacteria</taxon>
        <taxon>Bacillati</taxon>
        <taxon>Bacillota</taxon>
        <taxon>Clostridia</taxon>
        <taxon>Lachnospirales</taxon>
        <taxon>Lachnospiraceae</taxon>
        <taxon>Enterocloster</taxon>
    </lineage>
</organism>
<dbReference type="AlphaFoldDB" id="A8S2M5"/>
<proteinExistence type="predicted"/>
<gene>
    <name evidence="1" type="ORF">CLOBOL_06356</name>
</gene>
<dbReference type="HOGENOM" id="CLU_3214389_0_0_9"/>
<comment type="caution">
    <text evidence="1">The sequence shown here is derived from an EMBL/GenBank/DDBJ whole genome shotgun (WGS) entry which is preliminary data.</text>
</comment>
<dbReference type="Proteomes" id="UP000005396">
    <property type="component" value="Unassembled WGS sequence"/>
</dbReference>
<dbReference type="PaxDb" id="411902-CLOBOL_06356"/>
<protein>
    <submittedName>
        <fullName evidence="1">Uncharacterized protein</fullName>
    </submittedName>
</protein>
<name>A8S2M5_ENTBW</name>
<accession>A8S2M5</accession>